<reference evidence="5 6" key="1">
    <citation type="submission" date="2024-09" db="EMBL/GenBank/DDBJ databases">
        <authorList>
            <person name="Sun Q."/>
            <person name="Mori K."/>
        </authorList>
    </citation>
    <scope>NUCLEOTIDE SEQUENCE [LARGE SCALE GENOMIC DNA]</scope>
    <source>
        <strain evidence="5 6">CECT 8286</strain>
    </source>
</reference>
<accession>A0ABV5EXF1</accession>
<dbReference type="PROSITE" id="PS50297">
    <property type="entry name" value="ANK_REP_REGION"/>
    <property type="match status" value="3"/>
</dbReference>
<dbReference type="InterPro" id="IPR036770">
    <property type="entry name" value="Ankyrin_rpt-contain_sf"/>
</dbReference>
<sequence>MKKSILKNGILGAFLALGTLVQAQQQSNVFLDRDFWGANPSIETIDLKIKEGNDPVKRNERSFDAVATAILGDAPLLTIEHLLSIEGNDVNKLTHDGRTYIFWAASKGNVELMEYLLKQGARTDISDDHGYNLLNFAATGGQKNTKVYDLCLENGLKLTDVNHNGANALLLVSQRAEDFSTINYFISKGLDLNSKDADGNGIFNYVAKSGNTDMLDQLIAKGVDYKNLNKEGGNAMIFASAGGRGTSNDLDVFKYLEAKGIKANVTTKNGLTPLHGLAGKTKDAAVINYFLAKGVDANQADQNGNTPFLNAAGRNDLAIVTLLQKEVKDINATNKKGESALTLAVENNSTEVVSYLIEKGADLNIKDAEGNNLTVYLINSFSPRNKEDFKSKLELLTSKGLDVSKVQADGNTLYHLALDHKGFELLKLADQYKVDINAKNKEGITPLLKSAMSSKDDKVLKYLLENGADKSITTEFEESAFDLASENELLKANNVNINFLK</sequence>
<evidence type="ECO:0000313" key="6">
    <source>
        <dbReference type="Proteomes" id="UP001589605"/>
    </source>
</evidence>
<feature type="repeat" description="ANK" evidence="3">
    <location>
        <begin position="303"/>
        <end position="335"/>
    </location>
</feature>
<dbReference type="EMBL" id="JBHMEZ010000001">
    <property type="protein sequence ID" value="MFB9051861.1"/>
    <property type="molecule type" value="Genomic_DNA"/>
</dbReference>
<dbReference type="PRINTS" id="PR01415">
    <property type="entry name" value="ANKYRIN"/>
</dbReference>
<protein>
    <submittedName>
        <fullName evidence="5">Ankyrin repeat domain-containing protein</fullName>
    </submittedName>
</protein>
<gene>
    <name evidence="5" type="ORF">ACFFVB_02105</name>
</gene>
<dbReference type="RefSeq" id="WP_382380678.1">
    <property type="nucleotide sequence ID" value="NZ_JBHMEZ010000001.1"/>
</dbReference>
<evidence type="ECO:0000313" key="5">
    <source>
        <dbReference type="EMBL" id="MFB9051861.1"/>
    </source>
</evidence>
<comment type="caution">
    <text evidence="5">The sequence shown here is derived from an EMBL/GenBank/DDBJ whole genome shotgun (WGS) entry which is preliminary data.</text>
</comment>
<evidence type="ECO:0000256" key="4">
    <source>
        <dbReference type="SAM" id="SignalP"/>
    </source>
</evidence>
<dbReference type="SUPFAM" id="SSF48403">
    <property type="entry name" value="Ankyrin repeat"/>
    <property type="match status" value="2"/>
</dbReference>
<keyword evidence="1" id="KW-0677">Repeat</keyword>
<evidence type="ECO:0000256" key="2">
    <source>
        <dbReference type="ARBA" id="ARBA00023043"/>
    </source>
</evidence>
<dbReference type="Gene3D" id="1.25.40.20">
    <property type="entry name" value="Ankyrin repeat-containing domain"/>
    <property type="match status" value="2"/>
</dbReference>
<dbReference type="PANTHER" id="PTHR24198">
    <property type="entry name" value="ANKYRIN REPEAT AND PROTEIN KINASE DOMAIN-CONTAINING PROTEIN"/>
    <property type="match status" value="1"/>
</dbReference>
<evidence type="ECO:0000256" key="3">
    <source>
        <dbReference type="PROSITE-ProRule" id="PRU00023"/>
    </source>
</evidence>
<evidence type="ECO:0000256" key="1">
    <source>
        <dbReference type="ARBA" id="ARBA00022737"/>
    </source>
</evidence>
<dbReference type="PROSITE" id="PS50088">
    <property type="entry name" value="ANK_REPEAT"/>
    <property type="match status" value="5"/>
</dbReference>
<organism evidence="5 6">
    <name type="scientific">Formosa undariae</name>
    <dbReference type="NCBI Taxonomy" id="1325436"/>
    <lineage>
        <taxon>Bacteria</taxon>
        <taxon>Pseudomonadati</taxon>
        <taxon>Bacteroidota</taxon>
        <taxon>Flavobacteriia</taxon>
        <taxon>Flavobacteriales</taxon>
        <taxon>Flavobacteriaceae</taxon>
        <taxon>Formosa</taxon>
    </lineage>
</organism>
<feature type="repeat" description="ANK" evidence="3">
    <location>
        <begin position="96"/>
        <end position="128"/>
    </location>
</feature>
<dbReference type="Proteomes" id="UP001589605">
    <property type="component" value="Unassembled WGS sequence"/>
</dbReference>
<feature type="signal peptide" evidence="4">
    <location>
        <begin position="1"/>
        <end position="23"/>
    </location>
</feature>
<feature type="repeat" description="ANK" evidence="3">
    <location>
        <begin position="336"/>
        <end position="368"/>
    </location>
</feature>
<feature type="repeat" description="ANK" evidence="3">
    <location>
        <begin position="442"/>
        <end position="475"/>
    </location>
</feature>
<keyword evidence="4" id="KW-0732">Signal</keyword>
<name>A0ABV5EXF1_9FLAO</name>
<dbReference type="SMART" id="SM00248">
    <property type="entry name" value="ANK"/>
    <property type="match status" value="10"/>
</dbReference>
<dbReference type="Pfam" id="PF12796">
    <property type="entry name" value="Ank_2"/>
    <property type="match status" value="4"/>
</dbReference>
<feature type="repeat" description="ANK" evidence="3">
    <location>
        <begin position="269"/>
        <end position="302"/>
    </location>
</feature>
<dbReference type="InterPro" id="IPR002110">
    <property type="entry name" value="Ankyrin_rpt"/>
</dbReference>
<dbReference type="PANTHER" id="PTHR24198:SF165">
    <property type="entry name" value="ANKYRIN REPEAT-CONTAINING PROTEIN-RELATED"/>
    <property type="match status" value="1"/>
</dbReference>
<feature type="chain" id="PRO_5046397516" evidence="4">
    <location>
        <begin position="24"/>
        <end position="501"/>
    </location>
</feature>
<keyword evidence="2 3" id="KW-0040">ANK repeat</keyword>
<keyword evidence="6" id="KW-1185">Reference proteome</keyword>
<proteinExistence type="predicted"/>